<dbReference type="InParanoid" id="A0A2H3CDF9"/>
<dbReference type="Proteomes" id="UP000217790">
    <property type="component" value="Unassembled WGS sequence"/>
</dbReference>
<dbReference type="EMBL" id="KZ293781">
    <property type="protein sequence ID" value="PBK79364.1"/>
    <property type="molecule type" value="Genomic_DNA"/>
</dbReference>
<feature type="compositionally biased region" description="Basic and acidic residues" evidence="1">
    <location>
        <begin position="89"/>
        <end position="108"/>
    </location>
</feature>
<organism evidence="2 3">
    <name type="scientific">Armillaria gallica</name>
    <name type="common">Bulbous honey fungus</name>
    <name type="synonym">Armillaria bulbosa</name>
    <dbReference type="NCBI Taxonomy" id="47427"/>
    <lineage>
        <taxon>Eukaryota</taxon>
        <taxon>Fungi</taxon>
        <taxon>Dikarya</taxon>
        <taxon>Basidiomycota</taxon>
        <taxon>Agaricomycotina</taxon>
        <taxon>Agaricomycetes</taxon>
        <taxon>Agaricomycetidae</taxon>
        <taxon>Agaricales</taxon>
        <taxon>Marasmiineae</taxon>
        <taxon>Physalacriaceae</taxon>
        <taxon>Armillaria</taxon>
    </lineage>
</organism>
<reference evidence="3" key="1">
    <citation type="journal article" date="2017" name="Nat. Ecol. Evol.">
        <title>Genome expansion and lineage-specific genetic innovations in the forest pathogenic fungi Armillaria.</title>
        <authorList>
            <person name="Sipos G."/>
            <person name="Prasanna A.N."/>
            <person name="Walter M.C."/>
            <person name="O'Connor E."/>
            <person name="Balint B."/>
            <person name="Krizsan K."/>
            <person name="Kiss B."/>
            <person name="Hess J."/>
            <person name="Varga T."/>
            <person name="Slot J."/>
            <person name="Riley R."/>
            <person name="Boka B."/>
            <person name="Rigling D."/>
            <person name="Barry K."/>
            <person name="Lee J."/>
            <person name="Mihaltcheva S."/>
            <person name="LaButti K."/>
            <person name="Lipzen A."/>
            <person name="Waldron R."/>
            <person name="Moloney N.M."/>
            <person name="Sperisen C."/>
            <person name="Kredics L."/>
            <person name="Vagvoelgyi C."/>
            <person name="Patrignani A."/>
            <person name="Fitzpatrick D."/>
            <person name="Nagy I."/>
            <person name="Doyle S."/>
            <person name="Anderson J.B."/>
            <person name="Grigoriev I.V."/>
            <person name="Gueldener U."/>
            <person name="Muensterkoetter M."/>
            <person name="Nagy L.G."/>
        </authorList>
    </citation>
    <scope>NUCLEOTIDE SEQUENCE [LARGE SCALE GENOMIC DNA]</scope>
    <source>
        <strain evidence="3">Ar21-2</strain>
    </source>
</reference>
<feature type="compositionally biased region" description="Polar residues" evidence="1">
    <location>
        <begin position="1"/>
        <end position="10"/>
    </location>
</feature>
<feature type="region of interest" description="Disordered" evidence="1">
    <location>
        <begin position="1"/>
        <end position="108"/>
    </location>
</feature>
<proteinExistence type="predicted"/>
<accession>A0A2H3CDF9</accession>
<protein>
    <submittedName>
        <fullName evidence="2">Uncharacterized protein</fullName>
    </submittedName>
</protein>
<evidence type="ECO:0000313" key="2">
    <source>
        <dbReference type="EMBL" id="PBK79364.1"/>
    </source>
</evidence>
<evidence type="ECO:0000256" key="1">
    <source>
        <dbReference type="SAM" id="MobiDB-lite"/>
    </source>
</evidence>
<sequence>MQAEKQSTLKKLNHTTHEQVRKSPKMHESKFSIKQKVPTAQLKGNETADIRTKIEKERSQQRSATQENEDESKNLRAAKSATRIHVKLGRHETGKPVKENTGQHEWGG</sequence>
<gene>
    <name evidence="2" type="ORF">ARMGADRAFT_1040857</name>
</gene>
<keyword evidence="3" id="KW-1185">Reference proteome</keyword>
<dbReference type="AlphaFoldDB" id="A0A2H3CDF9"/>
<name>A0A2H3CDF9_ARMGA</name>
<feature type="compositionally biased region" description="Basic and acidic residues" evidence="1">
    <location>
        <begin position="46"/>
        <end position="60"/>
    </location>
</feature>
<feature type="compositionally biased region" description="Basic and acidic residues" evidence="1">
    <location>
        <begin position="15"/>
        <end position="31"/>
    </location>
</feature>
<evidence type="ECO:0000313" key="3">
    <source>
        <dbReference type="Proteomes" id="UP000217790"/>
    </source>
</evidence>